<keyword evidence="1" id="KW-0067">ATP-binding</keyword>
<keyword evidence="2" id="KW-1185">Reference proteome</keyword>
<accession>A0A0C9MII4</accession>
<keyword evidence="1" id="KW-0347">Helicase</keyword>
<sequence>MSFDMTIDKSQGQSLTKVNVGLRSPVFMHGRLYVVMSRVTSAQGMTILLPTNNPQTENEVYPEVLYRETT</sequence>
<keyword evidence="1" id="KW-0547">Nucleotide-binding</keyword>
<organism evidence="1">
    <name type="scientific">Mucor ambiguus</name>
    <dbReference type="NCBI Taxonomy" id="91626"/>
    <lineage>
        <taxon>Eukaryota</taxon>
        <taxon>Fungi</taxon>
        <taxon>Fungi incertae sedis</taxon>
        <taxon>Mucoromycota</taxon>
        <taxon>Mucoromycotina</taxon>
        <taxon>Mucoromycetes</taxon>
        <taxon>Mucorales</taxon>
        <taxon>Mucorineae</taxon>
        <taxon>Mucoraceae</taxon>
        <taxon>Mucor</taxon>
    </lineage>
</organism>
<dbReference type="OrthoDB" id="3691720at2759"/>
<evidence type="ECO:0000313" key="1">
    <source>
        <dbReference type="EMBL" id="GAN10656.1"/>
    </source>
</evidence>
<proteinExistence type="predicted"/>
<dbReference type="STRING" id="91626.A0A0C9MII4"/>
<dbReference type="GO" id="GO:0004386">
    <property type="term" value="F:helicase activity"/>
    <property type="evidence" value="ECO:0007669"/>
    <property type="project" value="UniProtKB-KW"/>
</dbReference>
<dbReference type="Proteomes" id="UP000053815">
    <property type="component" value="Unassembled WGS sequence"/>
</dbReference>
<dbReference type="SUPFAM" id="SSF52540">
    <property type="entry name" value="P-loop containing nucleoside triphosphate hydrolases"/>
    <property type="match status" value="1"/>
</dbReference>
<reference evidence="1" key="1">
    <citation type="submission" date="2014-09" db="EMBL/GenBank/DDBJ databases">
        <title>Draft genome sequence of an oleaginous Mucoromycotina fungus Mucor ambiguus NBRC6742.</title>
        <authorList>
            <person name="Takeda I."/>
            <person name="Yamane N."/>
            <person name="Morita T."/>
            <person name="Tamano K."/>
            <person name="Machida M."/>
            <person name="Baker S."/>
            <person name="Koike H."/>
        </authorList>
    </citation>
    <scope>NUCLEOTIDE SEQUENCE</scope>
    <source>
        <strain evidence="1">NBRC 6742</strain>
    </source>
</reference>
<dbReference type="InterPro" id="IPR027417">
    <property type="entry name" value="P-loop_NTPase"/>
</dbReference>
<evidence type="ECO:0000313" key="2">
    <source>
        <dbReference type="Proteomes" id="UP000053815"/>
    </source>
</evidence>
<gene>
    <name evidence="1" type="ORF">MAM1_0382c10201</name>
</gene>
<dbReference type="EMBL" id="DF836671">
    <property type="protein sequence ID" value="GAN10656.1"/>
    <property type="molecule type" value="Genomic_DNA"/>
</dbReference>
<name>A0A0C9MII4_9FUNG</name>
<protein>
    <submittedName>
        <fullName evidence="1">ATP-dependent DNA helicase PIF1</fullName>
    </submittedName>
</protein>
<dbReference type="AlphaFoldDB" id="A0A0C9MII4"/>
<keyword evidence="1" id="KW-0378">Hydrolase</keyword>